<reference evidence="12" key="3">
    <citation type="submission" date="2025-09" db="UniProtKB">
        <authorList>
            <consortium name="Ensembl"/>
        </authorList>
    </citation>
    <scope>IDENTIFICATION</scope>
</reference>
<protein>
    <recommendedName>
        <fullName evidence="7">Enolase 4</fullName>
        <ecNumber evidence="3">4.2.1.11</ecNumber>
    </recommendedName>
    <alternativeName>
        <fullName evidence="6">2-phospho-D-glycerate hydro-lyase</fullName>
    </alternativeName>
</protein>
<evidence type="ECO:0000259" key="10">
    <source>
        <dbReference type="SMART" id="SM01192"/>
    </source>
</evidence>
<feature type="compositionally biased region" description="Basic and acidic residues" evidence="9">
    <location>
        <begin position="338"/>
        <end position="349"/>
    </location>
</feature>
<dbReference type="FunCoup" id="H9GG19">
    <property type="interactions" value="66"/>
</dbReference>
<evidence type="ECO:0000256" key="9">
    <source>
        <dbReference type="SAM" id="MobiDB-lite"/>
    </source>
</evidence>
<organism evidence="12 13">
    <name type="scientific">Anolis carolinensis</name>
    <name type="common">Green anole</name>
    <name type="synonym">American chameleon</name>
    <dbReference type="NCBI Taxonomy" id="28377"/>
    <lineage>
        <taxon>Eukaryota</taxon>
        <taxon>Metazoa</taxon>
        <taxon>Chordata</taxon>
        <taxon>Craniata</taxon>
        <taxon>Vertebrata</taxon>
        <taxon>Euteleostomi</taxon>
        <taxon>Lepidosauria</taxon>
        <taxon>Squamata</taxon>
        <taxon>Bifurcata</taxon>
        <taxon>Unidentata</taxon>
        <taxon>Episquamata</taxon>
        <taxon>Toxicofera</taxon>
        <taxon>Iguania</taxon>
        <taxon>Dactyloidae</taxon>
        <taxon>Anolis</taxon>
    </lineage>
</organism>
<dbReference type="GO" id="GO:0006096">
    <property type="term" value="P:glycolytic process"/>
    <property type="evidence" value="ECO:0000318"/>
    <property type="project" value="GO_Central"/>
</dbReference>
<feature type="compositionally biased region" description="Acidic residues" evidence="9">
    <location>
        <begin position="587"/>
        <end position="604"/>
    </location>
</feature>
<evidence type="ECO:0000256" key="6">
    <source>
        <dbReference type="ARBA" id="ARBA00031125"/>
    </source>
</evidence>
<dbReference type="AlphaFoldDB" id="H9GG19"/>
<dbReference type="InterPro" id="IPR047500">
    <property type="entry name" value="DD_ENO4"/>
</dbReference>
<dbReference type="eggNOG" id="KOG2670">
    <property type="taxonomic scope" value="Eukaryota"/>
</dbReference>
<evidence type="ECO:0000256" key="7">
    <source>
        <dbReference type="ARBA" id="ARBA00034855"/>
    </source>
</evidence>
<dbReference type="InterPro" id="IPR036849">
    <property type="entry name" value="Enolase-like_C_sf"/>
</dbReference>
<evidence type="ECO:0000256" key="3">
    <source>
        <dbReference type="ARBA" id="ARBA00012058"/>
    </source>
</evidence>
<evidence type="ECO:0000256" key="5">
    <source>
        <dbReference type="ARBA" id="ARBA00023239"/>
    </source>
</evidence>
<dbReference type="InterPro" id="IPR020811">
    <property type="entry name" value="Enolase_N"/>
</dbReference>
<feature type="region of interest" description="Disordered" evidence="9">
    <location>
        <begin position="329"/>
        <end position="353"/>
    </location>
</feature>
<dbReference type="Gene3D" id="3.30.390.10">
    <property type="entry name" value="Enolase-like, N-terminal domain"/>
    <property type="match status" value="1"/>
</dbReference>
<dbReference type="InterPro" id="IPR000941">
    <property type="entry name" value="Enolase"/>
</dbReference>
<dbReference type="STRING" id="28377.ENSACAP00000009946"/>
<dbReference type="EC" id="4.2.1.11" evidence="3"/>
<dbReference type="Bgee" id="ENSACAG00000010140">
    <property type="expression patterns" value="Expressed in forelimb bud and 6 other cell types or tissues"/>
</dbReference>
<dbReference type="HOGENOM" id="CLU_493979_0_0_1"/>
<keyword evidence="13" id="KW-1185">Reference proteome</keyword>
<dbReference type="SMART" id="SM01193">
    <property type="entry name" value="Enolase_N"/>
    <property type="match status" value="1"/>
</dbReference>
<feature type="compositionally biased region" description="Basic and acidic residues" evidence="9">
    <location>
        <begin position="171"/>
        <end position="185"/>
    </location>
</feature>
<dbReference type="GO" id="GO:0000287">
    <property type="term" value="F:magnesium ion binding"/>
    <property type="evidence" value="ECO:0007669"/>
    <property type="project" value="InterPro"/>
</dbReference>
<evidence type="ECO:0000256" key="8">
    <source>
        <dbReference type="ARBA" id="ARBA00048333"/>
    </source>
</evidence>
<feature type="domain" description="Enolase N-terminal" evidence="11">
    <location>
        <begin position="68"/>
        <end position="259"/>
    </location>
</feature>
<feature type="region of interest" description="Disordered" evidence="9">
    <location>
        <begin position="587"/>
        <end position="614"/>
    </location>
</feature>
<dbReference type="GO" id="GO:0004634">
    <property type="term" value="F:phosphopyruvate hydratase activity"/>
    <property type="evidence" value="ECO:0000318"/>
    <property type="project" value="GO_Central"/>
</dbReference>
<comment type="catalytic activity">
    <reaction evidence="8">
        <text>(2R)-2-phosphoglycerate = phosphoenolpyruvate + H2O</text>
        <dbReference type="Rhea" id="RHEA:10164"/>
        <dbReference type="ChEBI" id="CHEBI:15377"/>
        <dbReference type="ChEBI" id="CHEBI:58289"/>
        <dbReference type="ChEBI" id="CHEBI:58702"/>
        <dbReference type="EC" id="4.2.1.11"/>
    </reaction>
</comment>
<gene>
    <name evidence="12" type="primary">ENO4</name>
</gene>
<dbReference type="InterPro" id="IPR029017">
    <property type="entry name" value="Enolase-like_N"/>
</dbReference>
<name>H9GG19_ANOCA</name>
<dbReference type="Gene3D" id="3.20.20.120">
    <property type="entry name" value="Enolase-like C-terminal domain"/>
    <property type="match status" value="1"/>
</dbReference>
<feature type="domain" description="Enolase C-terminal TIM barrel" evidence="10">
    <location>
        <begin position="271"/>
        <end position="585"/>
    </location>
</feature>
<evidence type="ECO:0000256" key="2">
    <source>
        <dbReference type="ARBA" id="ARBA00009604"/>
    </source>
</evidence>
<evidence type="ECO:0000259" key="11">
    <source>
        <dbReference type="SMART" id="SM01193"/>
    </source>
</evidence>
<dbReference type="SUPFAM" id="SSF54826">
    <property type="entry name" value="Enolase N-terminal domain-like"/>
    <property type="match status" value="1"/>
</dbReference>
<comment type="pathway">
    <text evidence="1">Carbohydrate degradation; glycolysis; pyruvate from D-glyceraldehyde 3-phosphate: step 4/5.</text>
</comment>
<evidence type="ECO:0000313" key="12">
    <source>
        <dbReference type="Ensembl" id="ENSACAP00000009946.4"/>
    </source>
</evidence>
<proteinExistence type="inferred from homology"/>
<dbReference type="Pfam" id="PF03952">
    <property type="entry name" value="Enolase_N"/>
    <property type="match status" value="1"/>
</dbReference>
<comment type="similarity">
    <text evidence="2">Belongs to the enolase family.</text>
</comment>
<dbReference type="Proteomes" id="UP000001646">
    <property type="component" value="Unplaced"/>
</dbReference>
<reference evidence="12" key="2">
    <citation type="submission" date="2025-08" db="UniProtKB">
        <authorList>
            <consortium name="Ensembl"/>
        </authorList>
    </citation>
    <scope>IDENTIFICATION</scope>
</reference>
<dbReference type="GeneTree" id="ENSGT00950000182805"/>
<dbReference type="PANTHER" id="PTHR11902">
    <property type="entry name" value="ENOLASE"/>
    <property type="match status" value="1"/>
</dbReference>
<reference evidence="12" key="1">
    <citation type="submission" date="2009-12" db="EMBL/GenBank/DDBJ databases">
        <title>The Genome Sequence of Anolis carolinensis (Green Anole Lizard).</title>
        <authorList>
            <consortium name="The Genome Sequencing Platform"/>
            <person name="Di Palma F."/>
            <person name="Alfoldi J."/>
            <person name="Heiman D."/>
            <person name="Young S."/>
            <person name="Grabherr M."/>
            <person name="Johnson J."/>
            <person name="Lander E.S."/>
            <person name="Lindblad-Toh K."/>
        </authorList>
    </citation>
    <scope>NUCLEOTIDE SEQUENCE [LARGE SCALE GENOMIC DNA]</scope>
    <source>
        <strain evidence="12">JBL SC #1</strain>
    </source>
</reference>
<dbReference type="Pfam" id="PF00113">
    <property type="entry name" value="Enolase_C"/>
    <property type="match status" value="1"/>
</dbReference>
<dbReference type="GO" id="GO:0000015">
    <property type="term" value="C:phosphopyruvate hydratase complex"/>
    <property type="evidence" value="ECO:0000318"/>
    <property type="project" value="GO_Central"/>
</dbReference>
<feature type="region of interest" description="Disordered" evidence="9">
    <location>
        <begin position="171"/>
        <end position="218"/>
    </location>
</feature>
<dbReference type="UniPathway" id="UPA00109">
    <property type="reaction ID" value="UER00187"/>
</dbReference>
<dbReference type="CDD" id="cd22974">
    <property type="entry name" value="DD_ENO4"/>
    <property type="match status" value="1"/>
</dbReference>
<evidence type="ECO:0000256" key="4">
    <source>
        <dbReference type="ARBA" id="ARBA00023152"/>
    </source>
</evidence>
<dbReference type="PANTHER" id="PTHR11902:SF30">
    <property type="entry name" value="ENOLASE 4"/>
    <property type="match status" value="1"/>
</dbReference>
<dbReference type="SMART" id="SM01192">
    <property type="entry name" value="Enolase_C"/>
    <property type="match status" value="1"/>
</dbReference>
<sequence>MACRDSDDKQQRRFNLTDLKHQAVEYYRNNEVPQRLEEVLNTMFYQRPEDFYGYLANYFGGLSKPPVICKLAGKRILDGIGQPTLEVEVTCRIREREKRVCSSTISSHAEMLENASTEAFDADEKERRESVNTAVEWINESLNEMFRGLQPTDQDNIDKLLGEYFSEKAEEDKVRREAEKEKETQEAVPPVSHPQPAAPQSGKKKGAKQGKKASIVEKPILPAEPAEPIVKGSMAVGCISLALAKTAAIISEIPLYMHIALLKANQEAPKELAVPLPMITVLSCGKSSPGKLNLMKEVMLIPPAWLTVKQAIKRCLNIQKQLMKLTEPPVQLPSSMGEGKKSTSRDAKKAPPPVLRKMSHLGCLVIGSESLEHPLTLIQTACANLSLELGTDVYLGLNCAAQELMDYSKGKYEILFGIHKSAEEMVDVYLELTKKFPSIKTFIDPLRKEDKQQWIVLRNTLGAKCHLIAEDSCRNVSKLLEDDDDTSTPKCRGFILKYTNETKISDLVQVKQRLDDRKQTCTLGSPDGESIDDSLVDLAVGLGTKFIKLGGLSRGERVTKYNRLLAIEEELSKNGRLCEKDERDLFDVEEEEEEEEEDEFDCTDFDTGTVPAAL</sequence>
<accession>H9GG19</accession>
<dbReference type="Ensembl" id="ENSACAT00000010151.4">
    <property type="protein sequence ID" value="ENSACAP00000009946.4"/>
    <property type="gene ID" value="ENSACAG00000010140.4"/>
</dbReference>
<keyword evidence="4" id="KW-0324">Glycolysis</keyword>
<keyword evidence="5" id="KW-0456">Lyase</keyword>
<dbReference type="InParanoid" id="H9GG19"/>
<feature type="compositionally biased region" description="Basic residues" evidence="9">
    <location>
        <begin position="202"/>
        <end position="211"/>
    </location>
</feature>
<evidence type="ECO:0000313" key="13">
    <source>
        <dbReference type="Proteomes" id="UP000001646"/>
    </source>
</evidence>
<evidence type="ECO:0000256" key="1">
    <source>
        <dbReference type="ARBA" id="ARBA00005031"/>
    </source>
</evidence>
<dbReference type="InterPro" id="IPR020810">
    <property type="entry name" value="Enolase_C"/>
</dbReference>
<dbReference type="SUPFAM" id="SSF51604">
    <property type="entry name" value="Enolase C-terminal domain-like"/>
    <property type="match status" value="1"/>
</dbReference>